<evidence type="ECO:0000256" key="1">
    <source>
        <dbReference type="SAM" id="MobiDB-lite"/>
    </source>
</evidence>
<name>A0A518EPK0_9BACT</name>
<feature type="transmembrane region" description="Helical" evidence="2">
    <location>
        <begin position="6"/>
        <end position="23"/>
    </location>
</feature>
<dbReference type="SUPFAM" id="SSF52317">
    <property type="entry name" value="Class I glutamine amidotransferase-like"/>
    <property type="match status" value="1"/>
</dbReference>
<dbReference type="Proteomes" id="UP000320390">
    <property type="component" value="Chromosome"/>
</dbReference>
<feature type="region of interest" description="Disordered" evidence="1">
    <location>
        <begin position="865"/>
        <end position="929"/>
    </location>
</feature>
<organism evidence="4 5">
    <name type="scientific">Saltatorellus ferox</name>
    <dbReference type="NCBI Taxonomy" id="2528018"/>
    <lineage>
        <taxon>Bacteria</taxon>
        <taxon>Pseudomonadati</taxon>
        <taxon>Planctomycetota</taxon>
        <taxon>Planctomycetia</taxon>
        <taxon>Planctomycetia incertae sedis</taxon>
        <taxon>Saltatorellus</taxon>
    </lineage>
</organism>
<keyword evidence="2" id="KW-0472">Membrane</keyword>
<sequence>MSALSFQRPELLLLFLPLVWLAWRTRREQHPMTTALRLLLAAVVALAAAGLYLHAGTGGRHVVFVVDRSASMPAGSEEQAIEMIQLTLDSRRPEDEVHVITFGEEAIIDRGITRASRGFQSFDAAVSPDGSNLSAALESALSLIPRGARGSIVLLSDGEADAEREVDGAVLAAAGRGVRIDVRDVGRIRVGDTSIERVELPSEVFTGEPFLITAWIQSATREARTVRLLRGEDLLESRTVELPPGRSRIRFRTGLTEAGIGTYRVELAPGADTVDRVPENDRALAATRALGARPVLVLNHDGATDPLTLALRGAGIPAVAISVDEAPRQLVTLENFRAVVLENVSAARLGLDRTELLRTWTLDHGGGLLMTGGEASFGSGGYFRSPLDDLLPVSMEQRQEHRKLAVALSITLDRSGSMAAPAEGGTKMDLANRGTVEALRLLSPSDSVSIIAVDSAAHVIQSQTELTEPDKVEAKVLGILSRGGGIFTATALKASARELQSASQVTKHVILFADASDAEEQAETPPVIALLRDMGATVSVIGLGSDTDPHAEFLRACARSGGGEAYFTASASELPRLFAMDTQAIARSTFVTDPVAVESRRDLLGLADMPELRFPQLGGYNLTYLRDGASPGAVTTDEYKAPVVAFHARGLGRVAAFTGQIGGAYGSALPNWEGFSPFFVTMVRWLSGVEAPVGVFASVERQGRRAVLSVEFDPDAARGDLGEALTASVTDSSGTHRVTLERVSPTRFEASHPLRSGEVAVTTVGLESGSGDMVALTMPPTILPYSPEYERSPDPRAGERLLRRAAARSGGVMKVGTAEILRGPRGARAWKLLTAELMLAALVLWLLEIAGRRLDVWGQIPWPKRSVKRASTRRSETEPAIPRTEPAPAAPTTPTAPTAPSSAAPKPAAGLASTLDAARRSSRDRLDRD</sequence>
<keyword evidence="2" id="KW-0812">Transmembrane</keyword>
<evidence type="ECO:0000259" key="3">
    <source>
        <dbReference type="PROSITE" id="PS50234"/>
    </source>
</evidence>
<dbReference type="InterPro" id="IPR029062">
    <property type="entry name" value="Class_I_gatase-like"/>
</dbReference>
<gene>
    <name evidence="4" type="ORF">Poly30_15150</name>
</gene>
<dbReference type="RefSeq" id="WP_145195812.1">
    <property type="nucleotide sequence ID" value="NZ_CP036434.1"/>
</dbReference>
<evidence type="ECO:0000313" key="4">
    <source>
        <dbReference type="EMBL" id="QDV06011.1"/>
    </source>
</evidence>
<protein>
    <submittedName>
        <fullName evidence="4">von Willebrand factor type A domain protein</fullName>
    </submittedName>
</protein>
<evidence type="ECO:0000256" key="2">
    <source>
        <dbReference type="SAM" id="Phobius"/>
    </source>
</evidence>
<dbReference type="PANTHER" id="PTHR37947:SF2">
    <property type="entry name" value="VON WILLEBRAND FACTOR TYPE A"/>
    <property type="match status" value="1"/>
</dbReference>
<feature type="transmembrane region" description="Helical" evidence="2">
    <location>
        <begin position="35"/>
        <end position="55"/>
    </location>
</feature>
<feature type="compositionally biased region" description="Basic and acidic residues" evidence="1">
    <location>
        <begin position="917"/>
        <end position="929"/>
    </location>
</feature>
<keyword evidence="2" id="KW-1133">Transmembrane helix</keyword>
<dbReference type="SMART" id="SM00327">
    <property type="entry name" value="VWA"/>
    <property type="match status" value="2"/>
</dbReference>
<dbReference type="Pfam" id="PF13519">
    <property type="entry name" value="VWA_2"/>
    <property type="match status" value="2"/>
</dbReference>
<dbReference type="PROSITE" id="PS50234">
    <property type="entry name" value="VWFA"/>
    <property type="match status" value="1"/>
</dbReference>
<dbReference type="SUPFAM" id="SSF53300">
    <property type="entry name" value="vWA-like"/>
    <property type="match status" value="2"/>
</dbReference>
<dbReference type="Gene3D" id="3.40.50.410">
    <property type="entry name" value="von Willebrand factor, type A domain"/>
    <property type="match status" value="1"/>
</dbReference>
<dbReference type="EMBL" id="CP036434">
    <property type="protein sequence ID" value="QDV06011.1"/>
    <property type="molecule type" value="Genomic_DNA"/>
</dbReference>
<dbReference type="InterPro" id="IPR036465">
    <property type="entry name" value="vWFA_dom_sf"/>
</dbReference>
<keyword evidence="5" id="KW-1185">Reference proteome</keyword>
<feature type="compositionally biased region" description="Low complexity" evidence="1">
    <location>
        <begin position="878"/>
        <end position="916"/>
    </location>
</feature>
<dbReference type="Gene3D" id="3.40.50.880">
    <property type="match status" value="2"/>
</dbReference>
<dbReference type="PANTHER" id="PTHR37947">
    <property type="entry name" value="BLL2462 PROTEIN"/>
    <property type="match status" value="1"/>
</dbReference>
<dbReference type="CDD" id="cd00198">
    <property type="entry name" value="vWFA"/>
    <property type="match status" value="2"/>
</dbReference>
<proteinExistence type="predicted"/>
<feature type="domain" description="VWFA" evidence="3">
    <location>
        <begin position="407"/>
        <end position="583"/>
    </location>
</feature>
<dbReference type="InterPro" id="IPR002035">
    <property type="entry name" value="VWF_A"/>
</dbReference>
<evidence type="ECO:0000313" key="5">
    <source>
        <dbReference type="Proteomes" id="UP000320390"/>
    </source>
</evidence>
<accession>A0A518EPK0</accession>
<dbReference type="OrthoDB" id="9781333at2"/>
<dbReference type="AlphaFoldDB" id="A0A518EPK0"/>
<reference evidence="4 5" key="1">
    <citation type="submission" date="2019-02" db="EMBL/GenBank/DDBJ databases">
        <title>Deep-cultivation of Planctomycetes and their phenomic and genomic characterization uncovers novel biology.</title>
        <authorList>
            <person name="Wiegand S."/>
            <person name="Jogler M."/>
            <person name="Boedeker C."/>
            <person name="Pinto D."/>
            <person name="Vollmers J."/>
            <person name="Rivas-Marin E."/>
            <person name="Kohn T."/>
            <person name="Peeters S.H."/>
            <person name="Heuer A."/>
            <person name="Rast P."/>
            <person name="Oberbeckmann S."/>
            <person name="Bunk B."/>
            <person name="Jeske O."/>
            <person name="Meyerdierks A."/>
            <person name="Storesund J.E."/>
            <person name="Kallscheuer N."/>
            <person name="Luecker S."/>
            <person name="Lage O.M."/>
            <person name="Pohl T."/>
            <person name="Merkel B.J."/>
            <person name="Hornburger P."/>
            <person name="Mueller R.-W."/>
            <person name="Bruemmer F."/>
            <person name="Labrenz M."/>
            <person name="Spormann A.M."/>
            <person name="Op den Camp H."/>
            <person name="Overmann J."/>
            <person name="Amann R."/>
            <person name="Jetten M.S.M."/>
            <person name="Mascher T."/>
            <person name="Medema M.H."/>
            <person name="Devos D.P."/>
            <person name="Kaster A.-K."/>
            <person name="Ovreas L."/>
            <person name="Rohde M."/>
            <person name="Galperin M.Y."/>
            <person name="Jogler C."/>
        </authorList>
    </citation>
    <scope>NUCLEOTIDE SEQUENCE [LARGE SCALE GENOMIC DNA]</scope>
    <source>
        <strain evidence="4 5">Poly30</strain>
    </source>
</reference>